<dbReference type="Proteomes" id="UP000823775">
    <property type="component" value="Unassembled WGS sequence"/>
</dbReference>
<keyword evidence="2" id="KW-1185">Reference proteome</keyword>
<dbReference type="PANTHER" id="PTHR46950">
    <property type="entry name" value="MAGNESIUM TRANSPORTER CORA-LIKE FAMILY PROTEIN"/>
    <property type="match status" value="1"/>
</dbReference>
<proteinExistence type="predicted"/>
<organism evidence="1 2">
    <name type="scientific">Datura stramonium</name>
    <name type="common">Jimsonweed</name>
    <name type="synonym">Common thornapple</name>
    <dbReference type="NCBI Taxonomy" id="4076"/>
    <lineage>
        <taxon>Eukaryota</taxon>
        <taxon>Viridiplantae</taxon>
        <taxon>Streptophyta</taxon>
        <taxon>Embryophyta</taxon>
        <taxon>Tracheophyta</taxon>
        <taxon>Spermatophyta</taxon>
        <taxon>Magnoliopsida</taxon>
        <taxon>eudicotyledons</taxon>
        <taxon>Gunneridae</taxon>
        <taxon>Pentapetalae</taxon>
        <taxon>asterids</taxon>
        <taxon>lamiids</taxon>
        <taxon>Solanales</taxon>
        <taxon>Solanaceae</taxon>
        <taxon>Solanoideae</taxon>
        <taxon>Datureae</taxon>
        <taxon>Datura</taxon>
    </lineage>
</organism>
<evidence type="ECO:0000313" key="1">
    <source>
        <dbReference type="EMBL" id="MCE2055002.1"/>
    </source>
</evidence>
<reference evidence="1 2" key="1">
    <citation type="journal article" date="2021" name="BMC Genomics">
        <title>Datura genome reveals duplications of psychoactive alkaloid biosynthetic genes and high mutation rate following tissue culture.</title>
        <authorList>
            <person name="Rajewski A."/>
            <person name="Carter-House D."/>
            <person name="Stajich J."/>
            <person name="Litt A."/>
        </authorList>
    </citation>
    <scope>NUCLEOTIDE SEQUENCE [LARGE SCALE GENOMIC DNA]</scope>
    <source>
        <strain evidence="1">AR-01</strain>
    </source>
</reference>
<accession>A0ABS8VYD5</accession>
<dbReference type="PANTHER" id="PTHR46950:SF2">
    <property type="entry name" value="MAGNESIUM TRANSPORTER CORA-LIKE FAMILY PROTEIN"/>
    <property type="match status" value="1"/>
</dbReference>
<sequence>MLAVSRDDILLCALNLSVQRKTSASRSLNIMLPGNLNHHHINVERPVDSTDEEDDVTVADVAAPYWQRPVGPTWWFHVAAGHPSVNAWLSNACGCILP</sequence>
<comment type="caution">
    <text evidence="1">The sequence shown here is derived from an EMBL/GenBank/DDBJ whole genome shotgun (WGS) entry which is preliminary data.</text>
</comment>
<name>A0ABS8VYD5_DATST</name>
<dbReference type="EMBL" id="JACEIK010006059">
    <property type="protein sequence ID" value="MCE2055002.1"/>
    <property type="molecule type" value="Genomic_DNA"/>
</dbReference>
<gene>
    <name evidence="1" type="ORF">HAX54_041768</name>
</gene>
<evidence type="ECO:0000313" key="2">
    <source>
        <dbReference type="Proteomes" id="UP000823775"/>
    </source>
</evidence>
<protein>
    <submittedName>
        <fullName evidence="1">Uncharacterized protein</fullName>
    </submittedName>
</protein>